<organism evidence="1 2">
    <name type="scientific">Flammeovirga pacifica</name>
    <dbReference type="NCBI Taxonomy" id="915059"/>
    <lineage>
        <taxon>Bacteria</taxon>
        <taxon>Pseudomonadati</taxon>
        <taxon>Bacteroidota</taxon>
        <taxon>Cytophagia</taxon>
        <taxon>Cytophagales</taxon>
        <taxon>Flammeovirgaceae</taxon>
        <taxon>Flammeovirga</taxon>
    </lineage>
</organism>
<dbReference type="EMBL" id="JRYR02000001">
    <property type="protein sequence ID" value="OHX66461.1"/>
    <property type="molecule type" value="Genomic_DNA"/>
</dbReference>
<proteinExistence type="predicted"/>
<dbReference type="Pfam" id="PF13715">
    <property type="entry name" value="CarbopepD_reg_2"/>
    <property type="match status" value="1"/>
</dbReference>
<sequence length="231" mass="26083">MKTGIKLTINTPCHEDPTNFKPTKKGGFCSHCQKEVVNFTSMTDKQVVQYLEQSEGNVCGRFKEDQLKSYSLIDPLSPKKKWFPGVAVISLLSLLPMYDAKAQTDVPIEKTEHKDIETSQNNKNDILVNGIVKDESGAPIPWVTIVKEGSKMGAVTNLDGKFKIDFLKEGDVISFLYIGYETKTEKITRTFKHDLQIVMKEDSCVLMGNVAVDDIYTSNTKTFWQRIKSIF</sequence>
<dbReference type="RefSeq" id="WP_044221653.1">
    <property type="nucleotide sequence ID" value="NZ_JRYR02000001.1"/>
</dbReference>
<dbReference type="SUPFAM" id="SSF49464">
    <property type="entry name" value="Carboxypeptidase regulatory domain-like"/>
    <property type="match status" value="1"/>
</dbReference>
<protein>
    <recommendedName>
        <fullName evidence="3">TonB-dependent receptor plug domain-containing protein</fullName>
    </recommendedName>
</protein>
<dbReference type="InterPro" id="IPR008969">
    <property type="entry name" value="CarboxyPept-like_regulatory"/>
</dbReference>
<dbReference type="STRING" id="915059.NH26_08880"/>
<evidence type="ECO:0000313" key="2">
    <source>
        <dbReference type="Proteomes" id="UP000179797"/>
    </source>
</evidence>
<evidence type="ECO:0008006" key="3">
    <source>
        <dbReference type="Google" id="ProtNLM"/>
    </source>
</evidence>
<dbReference type="OrthoDB" id="7432683at2"/>
<name>A0A1S1YZM0_FLAPC</name>
<dbReference type="Gene3D" id="2.60.40.1120">
    <property type="entry name" value="Carboxypeptidase-like, regulatory domain"/>
    <property type="match status" value="1"/>
</dbReference>
<gene>
    <name evidence="1" type="ORF">NH26_08880</name>
</gene>
<dbReference type="Proteomes" id="UP000179797">
    <property type="component" value="Unassembled WGS sequence"/>
</dbReference>
<keyword evidence="2" id="KW-1185">Reference proteome</keyword>
<accession>A0A1S1YZM0</accession>
<dbReference type="AlphaFoldDB" id="A0A1S1YZM0"/>
<reference evidence="1 2" key="1">
    <citation type="journal article" date="2012" name="Int. J. Syst. Evol. Microbiol.">
        <title>Flammeovirga pacifica sp. nov., isolated from deep-sea sediment.</title>
        <authorList>
            <person name="Xu H."/>
            <person name="Fu Y."/>
            <person name="Yang N."/>
            <person name="Ding Z."/>
            <person name="Lai Q."/>
            <person name="Zeng R."/>
        </authorList>
    </citation>
    <scope>NUCLEOTIDE SEQUENCE [LARGE SCALE GENOMIC DNA]</scope>
    <source>
        <strain evidence="2">DSM 24597 / LMG 26175 / WPAGA1</strain>
    </source>
</reference>
<evidence type="ECO:0000313" key="1">
    <source>
        <dbReference type="EMBL" id="OHX66461.1"/>
    </source>
</evidence>
<comment type="caution">
    <text evidence="1">The sequence shown here is derived from an EMBL/GenBank/DDBJ whole genome shotgun (WGS) entry which is preliminary data.</text>
</comment>